<dbReference type="RefSeq" id="WP_110631286.1">
    <property type="nucleotide sequence ID" value="NZ_CP029788.1"/>
</dbReference>
<dbReference type="PANTHER" id="PTHR42060">
    <property type="entry name" value="NHL REPEAT-CONTAINING PROTEIN-RELATED"/>
    <property type="match status" value="1"/>
</dbReference>
<sequence>MPRPSRLAAAVTAALALSLLAAAPAVSDQDAPPQARIIAHFDLAAGQTPENIALEPDGSADLTFAFARQVARVTLRGDTRVLATLPAVANPNTPLLHNALVLGIARAHDGTLYVNYATGTSLTGVWRLAPDGSAPVQIAHLPANGLPNGLALDERRGVLYAADSVRGTVWRVPQQGGTPTAWATGTPLRPLPAPPASGFGANGIKVHHDAVWVSNTDRGTLLRVPVRADGSAGAIETRASGLGAIDDFAFASHHSDTVFAALIQANQVVRIRPDGDRSVVLTREDGLSNPTSVAVRGRSVYVPSAAYFTQQDPNLLLAHLRGHFPRLPG</sequence>
<proteinExistence type="predicted"/>
<evidence type="ECO:0000313" key="3">
    <source>
        <dbReference type="Proteomes" id="UP000247634"/>
    </source>
</evidence>
<keyword evidence="3" id="KW-1185">Reference proteome</keyword>
<dbReference type="InterPro" id="IPR011042">
    <property type="entry name" value="6-blade_b-propeller_TolB-like"/>
</dbReference>
<dbReference type="InterPro" id="IPR052998">
    <property type="entry name" value="Hetero-Diels-Alderase-like"/>
</dbReference>
<organism evidence="2 3">
    <name type="scientific">Streptomyces actuosus</name>
    <dbReference type="NCBI Taxonomy" id="1885"/>
    <lineage>
        <taxon>Bacteria</taxon>
        <taxon>Bacillati</taxon>
        <taxon>Actinomycetota</taxon>
        <taxon>Actinomycetes</taxon>
        <taxon>Kitasatosporales</taxon>
        <taxon>Streptomycetaceae</taxon>
        <taxon>Streptomyces</taxon>
    </lineage>
</organism>
<evidence type="ECO:0000313" key="2">
    <source>
        <dbReference type="EMBL" id="AWT45808.1"/>
    </source>
</evidence>
<name>A0A2U9PA21_STRAS</name>
<reference evidence="2 3" key="1">
    <citation type="submission" date="2018-06" db="EMBL/GenBank/DDBJ databases">
        <title>The complete genome sequence of a nosiheptide producer Streptomyces actuosus ATCC 25421: deducing the ability of producing a new class III lantibiotics.</title>
        <authorList>
            <person name="Liu W."/>
            <person name="Sun F."/>
            <person name="Hu Y."/>
        </authorList>
    </citation>
    <scope>NUCLEOTIDE SEQUENCE [LARGE SCALE GENOMIC DNA]</scope>
    <source>
        <strain evidence="2 3">ATCC 25421</strain>
    </source>
</reference>
<dbReference type="Proteomes" id="UP000247634">
    <property type="component" value="Chromosome"/>
</dbReference>
<dbReference type="EMBL" id="CP029788">
    <property type="protein sequence ID" value="AWT45808.1"/>
    <property type="molecule type" value="Genomic_DNA"/>
</dbReference>
<evidence type="ECO:0000256" key="1">
    <source>
        <dbReference type="SAM" id="SignalP"/>
    </source>
</evidence>
<dbReference type="KEGG" id="sact:DMT42_28300"/>
<dbReference type="SUPFAM" id="SSF63829">
    <property type="entry name" value="Calcium-dependent phosphotriesterase"/>
    <property type="match status" value="1"/>
</dbReference>
<dbReference type="OrthoDB" id="9768084at2"/>
<protein>
    <recommendedName>
        <fullName evidence="4">SMP-30/Gluconolactonase/LRE-like region domain-containing protein</fullName>
    </recommendedName>
</protein>
<dbReference type="PANTHER" id="PTHR42060:SF1">
    <property type="entry name" value="NHL REPEAT-CONTAINING PROTEIN"/>
    <property type="match status" value="1"/>
</dbReference>
<feature type="signal peptide" evidence="1">
    <location>
        <begin position="1"/>
        <end position="27"/>
    </location>
</feature>
<dbReference type="AlphaFoldDB" id="A0A2U9PA21"/>
<gene>
    <name evidence="2" type="ORF">DMT42_28300</name>
</gene>
<evidence type="ECO:0008006" key="4">
    <source>
        <dbReference type="Google" id="ProtNLM"/>
    </source>
</evidence>
<feature type="chain" id="PRO_5039617511" description="SMP-30/Gluconolactonase/LRE-like region domain-containing protein" evidence="1">
    <location>
        <begin position="28"/>
        <end position="329"/>
    </location>
</feature>
<dbReference type="Gene3D" id="2.120.10.30">
    <property type="entry name" value="TolB, C-terminal domain"/>
    <property type="match status" value="1"/>
</dbReference>
<accession>A0A2U9PA21</accession>
<keyword evidence="1" id="KW-0732">Signal</keyword>